<comment type="caution">
    <text evidence="1">The sequence shown here is derived from an EMBL/GenBank/DDBJ whole genome shotgun (WGS) entry which is preliminary data.</text>
</comment>
<protein>
    <submittedName>
        <fullName evidence="1">Uncharacterized protein</fullName>
    </submittedName>
</protein>
<organism evidence="1 2">
    <name type="scientific">Candidatus Sungiibacteriota bacterium</name>
    <dbReference type="NCBI Taxonomy" id="2750080"/>
    <lineage>
        <taxon>Bacteria</taxon>
        <taxon>Candidatus Sungiibacteriota</taxon>
    </lineage>
</organism>
<dbReference type="Proteomes" id="UP000808388">
    <property type="component" value="Unassembled WGS sequence"/>
</dbReference>
<accession>A0A9D6QVN3</accession>
<evidence type="ECO:0000313" key="1">
    <source>
        <dbReference type="EMBL" id="MBI3627655.1"/>
    </source>
</evidence>
<dbReference type="AlphaFoldDB" id="A0A9D6QVN3"/>
<dbReference type="EMBL" id="JACQCQ010000009">
    <property type="protein sequence ID" value="MBI3627655.1"/>
    <property type="molecule type" value="Genomic_DNA"/>
</dbReference>
<evidence type="ECO:0000313" key="2">
    <source>
        <dbReference type="Proteomes" id="UP000808388"/>
    </source>
</evidence>
<sequence>MLVATKIYSINEIVPVSGNYICVPCGYVQYFEAGDKFIECLACLAGTLYGPAGFQSPADEFWQFVG</sequence>
<gene>
    <name evidence="1" type="ORF">HY220_02825</name>
</gene>
<name>A0A9D6QVN3_9BACT</name>
<reference evidence="1" key="1">
    <citation type="submission" date="2020-07" db="EMBL/GenBank/DDBJ databases">
        <title>Huge and variable diversity of episymbiotic CPR bacteria and DPANN archaea in groundwater ecosystems.</title>
        <authorList>
            <person name="He C.Y."/>
            <person name="Keren R."/>
            <person name="Whittaker M."/>
            <person name="Farag I.F."/>
            <person name="Doudna J."/>
            <person name="Cate J.H.D."/>
            <person name="Banfield J.F."/>
        </authorList>
    </citation>
    <scope>NUCLEOTIDE SEQUENCE</scope>
    <source>
        <strain evidence="1">NC_groundwater_972_Pr1_S-0.2um_49_27</strain>
    </source>
</reference>
<proteinExistence type="predicted"/>